<sequence>VKEKGIEIIEVSFLELKKYINLKKKHSNIEFMKSIINVNKKLLALNFTFVEGNVVEQFTLFKKFKVDGDNKILYVSVNEDFFFY</sequence>
<gene>
    <name evidence="1" type="ORF">GCWU000323_02897</name>
</gene>
<proteinExistence type="predicted"/>
<accession>C9N220</accession>
<dbReference type="Proteomes" id="UP000006233">
    <property type="component" value="Unassembled WGS sequence"/>
</dbReference>
<evidence type="ECO:0000313" key="1">
    <source>
        <dbReference type="EMBL" id="EEX73105.1"/>
    </source>
</evidence>
<dbReference type="HOGENOM" id="CLU_2517865_0_0_0"/>
<dbReference type="EMBL" id="ACVB02000036">
    <property type="protein sequence ID" value="EEX73105.1"/>
    <property type="molecule type" value="Genomic_DNA"/>
</dbReference>
<dbReference type="AlphaFoldDB" id="C9N220"/>
<name>C9N220_9FUSO</name>
<feature type="non-terminal residue" evidence="1">
    <location>
        <position position="1"/>
    </location>
</feature>
<reference evidence="1 2" key="1">
    <citation type="submission" date="2009-09" db="EMBL/GenBank/DDBJ databases">
        <authorList>
            <person name="Weinstock G."/>
            <person name="Sodergren E."/>
            <person name="Clifton S."/>
            <person name="Fulton L."/>
            <person name="Fulton B."/>
            <person name="Courtney L."/>
            <person name="Fronick C."/>
            <person name="Harrison M."/>
            <person name="Strong C."/>
            <person name="Farmer C."/>
            <person name="Delahaunty K."/>
            <person name="Markovic C."/>
            <person name="Hall O."/>
            <person name="Minx P."/>
            <person name="Tomlinson C."/>
            <person name="Mitreva M."/>
            <person name="Nelson J."/>
            <person name="Hou S."/>
            <person name="Wollam A."/>
            <person name="Pepin K.H."/>
            <person name="Johnson M."/>
            <person name="Bhonagiri V."/>
            <person name="Nash W.E."/>
            <person name="Warren W."/>
            <person name="Chinwalla A."/>
            <person name="Mardis E.R."/>
            <person name="Wilson R.K."/>
        </authorList>
    </citation>
    <scope>NUCLEOTIDE SEQUENCE [LARGE SCALE GENOMIC DNA]</scope>
    <source>
        <strain evidence="1 2">F0254</strain>
    </source>
</reference>
<comment type="caution">
    <text evidence="1">The sequence shown here is derived from an EMBL/GenBank/DDBJ whole genome shotgun (WGS) entry which is preliminary data.</text>
</comment>
<organism evidence="1 2">
    <name type="scientific">Leptotrichia hofstadii F0254</name>
    <dbReference type="NCBI Taxonomy" id="634994"/>
    <lineage>
        <taxon>Bacteria</taxon>
        <taxon>Fusobacteriati</taxon>
        <taxon>Fusobacteriota</taxon>
        <taxon>Fusobacteriia</taxon>
        <taxon>Fusobacteriales</taxon>
        <taxon>Leptotrichiaceae</taxon>
        <taxon>Leptotrichia</taxon>
    </lineage>
</organism>
<protein>
    <submittedName>
        <fullName evidence="1">Uncharacterized protein</fullName>
    </submittedName>
</protein>
<evidence type="ECO:0000313" key="2">
    <source>
        <dbReference type="Proteomes" id="UP000006233"/>
    </source>
</evidence>